<protein>
    <submittedName>
        <fullName evidence="3">Sensor histidine kinase</fullName>
    </submittedName>
</protein>
<accession>A0A371AW85</accession>
<dbReference type="Proteomes" id="UP000255036">
    <property type="component" value="Unassembled WGS sequence"/>
</dbReference>
<dbReference type="RefSeq" id="WP_115481671.1">
    <property type="nucleotide sequence ID" value="NZ_QRCT01000019.1"/>
</dbReference>
<comment type="caution">
    <text evidence="3">The sequence shown here is derived from an EMBL/GenBank/DDBJ whole genome shotgun (WGS) entry which is preliminary data.</text>
</comment>
<sequence>MKVRLQKLQEYLSKSKVSQQLYQTYLTAVLIPVIILGILLTSYIHNILTGYYHDLAISENTRIKTILFEITTQVYHLSEEINNDKNLLTILSANKKNIEKIKTNINDYTITNKSFYNYAEIEDVTIYTDNYLAYTKYNQIIPINKKIKETKWYQNALNHDEIFWFPIKTTDKYGNHYYHMSLVRKIPMIDSTHTAVMVIKISDNYLNSCIQNNQYTTFVSIDQNYISYSSDRSLYGSMPSIPIDYDTLYYQKNGKVKVRGKPCMASLSTMYLYQSDCRLYICILDKTAYAHIYRILALCMVLTAISLLAPIGIIYLFTSYFNHRIHTLRHVMHKASNDDYNLSTSLNGKDELYEVFSDLEVLLQKIKKKEAAIYQARIKEQELTNKQQKIEFKMLAAQINPHFLYNTLETIRMKAFTAGNQEVATATKLLGKTMRYVLENTGTAFTKLNRELDYVTNYIRIQKLRFEDKVNYKIKISSDIRPCDYPILPLLLQPIVENSILHGLKHIDNKGYIVITVKSRNYEHLIIQICDNGIGMTEETCNALVNRLHTPDLKLNSNIGLYNICQRIRLCYGEKYGLSFISRQNQGTLFTLTLPLNPTTPE</sequence>
<dbReference type="PANTHER" id="PTHR34220:SF7">
    <property type="entry name" value="SENSOR HISTIDINE KINASE YPDA"/>
    <property type="match status" value="1"/>
</dbReference>
<dbReference type="AlphaFoldDB" id="A0A371AW85"/>
<dbReference type="SMART" id="SM00387">
    <property type="entry name" value="HATPase_c"/>
    <property type="match status" value="1"/>
</dbReference>
<evidence type="ECO:0000256" key="1">
    <source>
        <dbReference type="SAM" id="Phobius"/>
    </source>
</evidence>
<feature type="domain" description="Histidine kinase/HSP90-like ATPase" evidence="2">
    <location>
        <begin position="487"/>
        <end position="598"/>
    </location>
</feature>
<dbReference type="InterPro" id="IPR010559">
    <property type="entry name" value="Sig_transdc_His_kin_internal"/>
</dbReference>
<dbReference type="GO" id="GO:0016020">
    <property type="term" value="C:membrane"/>
    <property type="evidence" value="ECO:0007669"/>
    <property type="project" value="InterPro"/>
</dbReference>
<dbReference type="SUPFAM" id="SSF55874">
    <property type="entry name" value="ATPase domain of HSP90 chaperone/DNA topoisomerase II/histidine kinase"/>
    <property type="match status" value="1"/>
</dbReference>
<gene>
    <name evidence="3" type="ORF">DWV06_08065</name>
</gene>
<feature type="transmembrane region" description="Helical" evidence="1">
    <location>
        <begin position="292"/>
        <end position="317"/>
    </location>
</feature>
<dbReference type="InterPro" id="IPR003594">
    <property type="entry name" value="HATPase_dom"/>
</dbReference>
<dbReference type="OrthoDB" id="9809348at2"/>
<dbReference type="GO" id="GO:0000155">
    <property type="term" value="F:phosphorelay sensor kinase activity"/>
    <property type="evidence" value="ECO:0007669"/>
    <property type="project" value="InterPro"/>
</dbReference>
<feature type="transmembrane region" description="Helical" evidence="1">
    <location>
        <begin position="21"/>
        <end position="44"/>
    </location>
</feature>
<dbReference type="EMBL" id="QRCT01000019">
    <property type="protein sequence ID" value="RDU23802.1"/>
    <property type="molecule type" value="Genomic_DNA"/>
</dbReference>
<proteinExistence type="predicted"/>
<keyword evidence="1" id="KW-1133">Transmembrane helix</keyword>
<dbReference type="PANTHER" id="PTHR34220">
    <property type="entry name" value="SENSOR HISTIDINE KINASE YPDA"/>
    <property type="match status" value="1"/>
</dbReference>
<organism evidence="3 4">
    <name type="scientific">Anaerosacchariphilus polymeriproducens</name>
    <dbReference type="NCBI Taxonomy" id="1812858"/>
    <lineage>
        <taxon>Bacteria</taxon>
        <taxon>Bacillati</taxon>
        <taxon>Bacillota</taxon>
        <taxon>Clostridia</taxon>
        <taxon>Lachnospirales</taxon>
        <taxon>Lachnospiraceae</taxon>
        <taxon>Anaerosacchariphilus</taxon>
    </lineage>
</organism>
<keyword evidence="3" id="KW-0418">Kinase</keyword>
<dbReference type="Pfam" id="PF06580">
    <property type="entry name" value="His_kinase"/>
    <property type="match status" value="1"/>
</dbReference>
<evidence type="ECO:0000313" key="3">
    <source>
        <dbReference type="EMBL" id="RDU23802.1"/>
    </source>
</evidence>
<dbReference type="Gene3D" id="3.30.565.10">
    <property type="entry name" value="Histidine kinase-like ATPase, C-terminal domain"/>
    <property type="match status" value="1"/>
</dbReference>
<evidence type="ECO:0000313" key="4">
    <source>
        <dbReference type="Proteomes" id="UP000255036"/>
    </source>
</evidence>
<dbReference type="Pfam" id="PF02518">
    <property type="entry name" value="HATPase_c"/>
    <property type="match status" value="1"/>
</dbReference>
<reference evidence="3 4" key="1">
    <citation type="submission" date="2018-07" db="EMBL/GenBank/DDBJ databases">
        <title>Anaerosacharophilus polymeroproducens gen. nov. sp. nov., an anaerobic bacterium isolated from salt field.</title>
        <authorList>
            <person name="Kim W."/>
            <person name="Yang S.-H."/>
            <person name="Oh J."/>
            <person name="Lee J.-H."/>
            <person name="Kwon K.K."/>
        </authorList>
    </citation>
    <scope>NUCLEOTIDE SEQUENCE [LARGE SCALE GENOMIC DNA]</scope>
    <source>
        <strain evidence="3 4">MCWD5</strain>
    </source>
</reference>
<keyword evidence="4" id="KW-1185">Reference proteome</keyword>
<name>A0A371AW85_9FIRM</name>
<dbReference type="InterPro" id="IPR036890">
    <property type="entry name" value="HATPase_C_sf"/>
</dbReference>
<dbReference type="Gene3D" id="6.10.340.10">
    <property type="match status" value="1"/>
</dbReference>
<evidence type="ECO:0000259" key="2">
    <source>
        <dbReference type="SMART" id="SM00387"/>
    </source>
</evidence>
<keyword evidence="1" id="KW-0472">Membrane</keyword>
<keyword evidence="3" id="KW-0808">Transferase</keyword>
<keyword evidence="1" id="KW-0812">Transmembrane</keyword>
<dbReference type="InterPro" id="IPR050640">
    <property type="entry name" value="Bact_2-comp_sensor_kinase"/>
</dbReference>